<dbReference type="OMA" id="VECSCED"/>
<evidence type="ECO:0000313" key="3">
    <source>
        <dbReference type="EMBL" id="EEF47794.1"/>
    </source>
</evidence>
<dbReference type="Proteomes" id="UP000008311">
    <property type="component" value="Unassembled WGS sequence"/>
</dbReference>
<dbReference type="Gene3D" id="1.10.10.60">
    <property type="entry name" value="Homeodomain-like"/>
    <property type="match status" value="1"/>
</dbReference>
<organism evidence="3 4">
    <name type="scientific">Ricinus communis</name>
    <name type="common">Castor bean</name>
    <dbReference type="NCBI Taxonomy" id="3988"/>
    <lineage>
        <taxon>Eukaryota</taxon>
        <taxon>Viridiplantae</taxon>
        <taxon>Streptophyta</taxon>
        <taxon>Embryophyta</taxon>
        <taxon>Tracheophyta</taxon>
        <taxon>Spermatophyta</taxon>
        <taxon>Magnoliopsida</taxon>
        <taxon>eudicotyledons</taxon>
        <taxon>Gunneridae</taxon>
        <taxon>Pentapetalae</taxon>
        <taxon>rosids</taxon>
        <taxon>fabids</taxon>
        <taxon>Malpighiales</taxon>
        <taxon>Euphorbiaceae</taxon>
        <taxon>Acalyphoideae</taxon>
        <taxon>Acalypheae</taxon>
        <taxon>Ricinus</taxon>
    </lineage>
</organism>
<reference evidence="4" key="1">
    <citation type="journal article" date="2010" name="Nat. Biotechnol.">
        <title>Draft genome sequence of the oilseed species Ricinus communis.</title>
        <authorList>
            <person name="Chan A.P."/>
            <person name="Crabtree J."/>
            <person name="Zhao Q."/>
            <person name="Lorenzi H."/>
            <person name="Orvis J."/>
            <person name="Puiu D."/>
            <person name="Melake-Berhan A."/>
            <person name="Jones K.M."/>
            <person name="Redman J."/>
            <person name="Chen G."/>
            <person name="Cahoon E.B."/>
            <person name="Gedil M."/>
            <person name="Stanke M."/>
            <person name="Haas B.J."/>
            <person name="Wortman J.R."/>
            <person name="Fraser-Liggett C.M."/>
            <person name="Ravel J."/>
            <person name="Rabinowicz P.D."/>
        </authorList>
    </citation>
    <scope>NUCLEOTIDE SEQUENCE [LARGE SCALE GENOMIC DNA]</scope>
    <source>
        <strain evidence="4">cv. Hale</strain>
    </source>
</reference>
<gene>
    <name evidence="3" type="ORF">RCOM_1470460</name>
</gene>
<evidence type="ECO:0000313" key="4">
    <source>
        <dbReference type="Proteomes" id="UP000008311"/>
    </source>
</evidence>
<dbReference type="EMBL" id="EQ973788">
    <property type="protein sequence ID" value="EEF47794.1"/>
    <property type="molecule type" value="Genomic_DNA"/>
</dbReference>
<sequence>MVQKRPFYNEELDSISSKHQRQVEYNNQLVSFPEFVPLKFASSISYTPDYLSPEHPLRTGTHHQGLYSLLLHYPPQEAVPIGSNYQAEIPEWSPHDSKSKLKSSGTPGVILDANLASGEKDENRLMGTCVIPMPDFKCIDEVGNVKNDCSCLDEGSIRCVRQHILKAREKVKRVLGMERFKDLGFCDMGEAVSENWTEEEEQLFHEVVFSNPVSLGKNFWSHLSAAFPFRTKKDIVCYYFNVFMLQRRAEQNRCKSMSIYDSDNDEWHESDDYDGSKCETTEEDEEDEDSVESSAHKDNLDYNQSQKHDISVLDEGAEYYAFDDLENLDFGSDRDIPNFLETCPMMSFDDCGSNLKSHLLEKLPSDEMLDEEVQDVSWTSSISSPGSRVKADSDDLWPCSFNEVSCGSGKTHFSESCDVKIWDAGYMICPKSKVDLLPTCSMIEEVFGDGSWNYKGKRCREPELMLPVVTFKK</sequence>
<dbReference type="SMART" id="SM00717">
    <property type="entry name" value="SANT"/>
    <property type="match status" value="1"/>
</dbReference>
<proteinExistence type="predicted"/>
<name>B9RLR9_RICCO</name>
<dbReference type="InterPro" id="IPR001005">
    <property type="entry name" value="SANT/Myb"/>
</dbReference>
<dbReference type="PANTHER" id="PTHR46872">
    <property type="entry name" value="DNA BINDING PROTEIN"/>
    <property type="match status" value="1"/>
</dbReference>
<feature type="region of interest" description="Disordered" evidence="1">
    <location>
        <begin position="265"/>
        <end position="300"/>
    </location>
</feature>
<protein>
    <recommendedName>
        <fullName evidence="2">Myb-like domain-containing protein</fullName>
    </recommendedName>
</protein>
<keyword evidence="4" id="KW-1185">Reference proteome</keyword>
<dbReference type="PANTHER" id="PTHR46872:SF10">
    <property type="entry name" value="MYB-LIKE DOMAIN-CONTAINING PROTEIN"/>
    <property type="match status" value="1"/>
</dbReference>
<dbReference type="STRING" id="3988.B9RLR9"/>
<evidence type="ECO:0000256" key="1">
    <source>
        <dbReference type="SAM" id="MobiDB-lite"/>
    </source>
</evidence>
<dbReference type="SUPFAM" id="SSF46689">
    <property type="entry name" value="Homeodomain-like"/>
    <property type="match status" value="1"/>
</dbReference>
<accession>B9RLR9</accession>
<feature type="compositionally biased region" description="Acidic residues" evidence="1">
    <location>
        <begin position="281"/>
        <end position="291"/>
    </location>
</feature>
<dbReference type="InParanoid" id="B9RLR9"/>
<dbReference type="CDD" id="cd00167">
    <property type="entry name" value="SANT"/>
    <property type="match status" value="1"/>
</dbReference>
<dbReference type="InterPro" id="IPR009057">
    <property type="entry name" value="Homeodomain-like_sf"/>
</dbReference>
<feature type="domain" description="Myb-like" evidence="2">
    <location>
        <begin position="192"/>
        <end position="245"/>
    </location>
</feature>
<evidence type="ECO:0000259" key="2">
    <source>
        <dbReference type="SMART" id="SM00717"/>
    </source>
</evidence>
<dbReference type="AlphaFoldDB" id="B9RLR9"/>
<dbReference type="OrthoDB" id="1908944at2759"/>
<dbReference type="eggNOG" id="ENOG502QSPI">
    <property type="taxonomic scope" value="Eukaryota"/>
</dbReference>